<evidence type="ECO:0000313" key="5">
    <source>
        <dbReference type="Proteomes" id="UP000596742"/>
    </source>
</evidence>
<feature type="domain" description="EF-hand" evidence="3">
    <location>
        <begin position="93"/>
        <end position="128"/>
    </location>
</feature>
<name>A0A8B6C2H4_MYTGA</name>
<organism evidence="4 5">
    <name type="scientific">Mytilus galloprovincialis</name>
    <name type="common">Mediterranean mussel</name>
    <dbReference type="NCBI Taxonomy" id="29158"/>
    <lineage>
        <taxon>Eukaryota</taxon>
        <taxon>Metazoa</taxon>
        <taxon>Spiralia</taxon>
        <taxon>Lophotrochozoa</taxon>
        <taxon>Mollusca</taxon>
        <taxon>Bivalvia</taxon>
        <taxon>Autobranchia</taxon>
        <taxon>Pteriomorphia</taxon>
        <taxon>Mytilida</taxon>
        <taxon>Mytiloidea</taxon>
        <taxon>Mytilidae</taxon>
        <taxon>Mytilinae</taxon>
        <taxon>Mytilus</taxon>
    </lineage>
</organism>
<dbReference type="EMBL" id="UYJE01001037">
    <property type="protein sequence ID" value="VDH98671.1"/>
    <property type="molecule type" value="Genomic_DNA"/>
</dbReference>
<dbReference type="OrthoDB" id="6058736at2759"/>
<evidence type="ECO:0000256" key="2">
    <source>
        <dbReference type="ARBA" id="ARBA00022837"/>
    </source>
</evidence>
<protein>
    <submittedName>
        <fullName evidence="4">Calmodulin</fullName>
    </submittedName>
</protein>
<reference evidence="4" key="1">
    <citation type="submission" date="2018-11" db="EMBL/GenBank/DDBJ databases">
        <authorList>
            <person name="Alioto T."/>
            <person name="Alioto T."/>
        </authorList>
    </citation>
    <scope>NUCLEOTIDE SEQUENCE</scope>
</reference>
<proteinExistence type="predicted"/>
<dbReference type="PROSITE" id="PS50222">
    <property type="entry name" value="EF_HAND_2"/>
    <property type="match status" value="3"/>
</dbReference>
<dbReference type="Gene3D" id="1.10.238.10">
    <property type="entry name" value="EF-hand"/>
    <property type="match status" value="2"/>
</dbReference>
<feature type="domain" description="EF-hand" evidence="3">
    <location>
        <begin position="57"/>
        <end position="92"/>
    </location>
</feature>
<dbReference type="InterPro" id="IPR050230">
    <property type="entry name" value="CALM/Myosin/TropC-like"/>
</dbReference>
<dbReference type="Pfam" id="PF13499">
    <property type="entry name" value="EF-hand_7"/>
    <property type="match status" value="2"/>
</dbReference>
<evidence type="ECO:0000256" key="1">
    <source>
        <dbReference type="ARBA" id="ARBA00022737"/>
    </source>
</evidence>
<accession>A0A8B6C2H4</accession>
<dbReference type="InterPro" id="IPR002048">
    <property type="entry name" value="EF_hand_dom"/>
</dbReference>
<dbReference type="AlphaFoldDB" id="A0A8B6C2H4"/>
<keyword evidence="2" id="KW-0106">Calcium</keyword>
<keyword evidence="5" id="KW-1185">Reference proteome</keyword>
<sequence>MKNVYFSRESNSKLTFWGSEMTSPILKRSSIPMQSSFERTKSKILPLSLQAENFSEEQIAEIREIFSLFDKDCDGCISTSELGPVLRSVGLNPTDEEISELVHHYDKNQDMKVEFAELLMEVAKKQKENAPETDDYLLEAFRTFDIERSGKISISTLKEAMINHGERLREEEINEMVAVASDARTDDENIIDYEKFVKIILGK</sequence>
<comment type="caution">
    <text evidence="4">The sequence shown here is derived from an EMBL/GenBank/DDBJ whole genome shotgun (WGS) entry which is preliminary data.</text>
</comment>
<dbReference type="CDD" id="cd00051">
    <property type="entry name" value="EFh"/>
    <property type="match status" value="1"/>
</dbReference>
<gene>
    <name evidence="4" type="ORF">MGAL_10B060266</name>
</gene>
<dbReference type="InterPro" id="IPR018247">
    <property type="entry name" value="EF_Hand_1_Ca_BS"/>
</dbReference>
<dbReference type="GO" id="GO:0016460">
    <property type="term" value="C:myosin II complex"/>
    <property type="evidence" value="ECO:0007669"/>
    <property type="project" value="TreeGrafter"/>
</dbReference>
<dbReference type="SMART" id="SM00054">
    <property type="entry name" value="EFh"/>
    <property type="match status" value="3"/>
</dbReference>
<dbReference type="SUPFAM" id="SSF47473">
    <property type="entry name" value="EF-hand"/>
    <property type="match status" value="1"/>
</dbReference>
<dbReference type="InterPro" id="IPR011992">
    <property type="entry name" value="EF-hand-dom_pair"/>
</dbReference>
<dbReference type="PROSITE" id="PS00018">
    <property type="entry name" value="EF_HAND_1"/>
    <property type="match status" value="1"/>
</dbReference>
<evidence type="ECO:0000313" key="4">
    <source>
        <dbReference type="EMBL" id="VDH98671.1"/>
    </source>
</evidence>
<keyword evidence="1" id="KW-0677">Repeat</keyword>
<feature type="domain" description="EF-hand" evidence="3">
    <location>
        <begin position="132"/>
        <end position="167"/>
    </location>
</feature>
<dbReference type="PANTHER" id="PTHR23048:SF0">
    <property type="entry name" value="CALMODULIN LIKE 3"/>
    <property type="match status" value="1"/>
</dbReference>
<dbReference type="GO" id="GO:0005509">
    <property type="term" value="F:calcium ion binding"/>
    <property type="evidence" value="ECO:0007669"/>
    <property type="project" value="InterPro"/>
</dbReference>
<dbReference type="PANTHER" id="PTHR23048">
    <property type="entry name" value="MYOSIN LIGHT CHAIN 1, 3"/>
    <property type="match status" value="1"/>
</dbReference>
<dbReference type="FunFam" id="1.10.238.10:FF:000527">
    <property type="entry name" value="Calmodulin-3"/>
    <property type="match status" value="1"/>
</dbReference>
<dbReference type="Proteomes" id="UP000596742">
    <property type="component" value="Unassembled WGS sequence"/>
</dbReference>
<evidence type="ECO:0000259" key="3">
    <source>
        <dbReference type="PROSITE" id="PS50222"/>
    </source>
</evidence>